<dbReference type="InterPro" id="IPR013749">
    <property type="entry name" value="PM/HMP-P_kinase-1"/>
</dbReference>
<organism evidence="7 8">
    <name type="scientific">Rhizobium wenxiniae</name>
    <dbReference type="NCBI Taxonomy" id="1737357"/>
    <lineage>
        <taxon>Bacteria</taxon>
        <taxon>Pseudomonadati</taxon>
        <taxon>Pseudomonadota</taxon>
        <taxon>Alphaproteobacteria</taxon>
        <taxon>Hyphomicrobiales</taxon>
        <taxon>Rhizobiaceae</taxon>
        <taxon>Rhizobium/Agrobacterium group</taxon>
        <taxon>Rhizobium</taxon>
    </lineage>
</organism>
<dbReference type="PANTHER" id="PTHR10534">
    <property type="entry name" value="PYRIDOXAL KINASE"/>
    <property type="match status" value="1"/>
</dbReference>
<dbReference type="InterPro" id="IPR004625">
    <property type="entry name" value="PyrdxlKinase"/>
</dbReference>
<keyword evidence="2 7" id="KW-0808">Transferase</keyword>
<comment type="caution">
    <text evidence="7">The sequence shown here is derived from an EMBL/GenBank/DDBJ whole genome shotgun (WGS) entry which is preliminary data.</text>
</comment>
<sequence>MKHPAMKQILSIQSHVAYGYVGNRAATLPLQRLGHEVTVINTVQFSNHTGYLKWTGEVFSAAHIESIIEGLESLGALQKMDALLTGYLGDPAIGEIILSVLDRLPEGTRWLCDPVMGDVGRGFFVRPGIPDYFRQKALARASIITPNQFELEYLAGRQILTLDDARKACRMIHEMGPETVLLTSLIHDGTRDDEIQMLASSKSGEQFLATTPRLKFDPAPNGAGDCTSALFLGHILSGAPLDQALSKTASSIFALFEKTLAAGRRELNMIAAQDDFARPAPLAVMTL</sequence>
<evidence type="ECO:0000256" key="5">
    <source>
        <dbReference type="ARBA" id="ARBA00022840"/>
    </source>
</evidence>
<dbReference type="GO" id="GO:0005524">
    <property type="term" value="F:ATP binding"/>
    <property type="evidence" value="ECO:0007669"/>
    <property type="project" value="UniProtKB-KW"/>
</dbReference>
<dbReference type="SUPFAM" id="SSF53613">
    <property type="entry name" value="Ribokinase-like"/>
    <property type="match status" value="1"/>
</dbReference>
<name>A0A7W9Y2D1_9HYPH</name>
<keyword evidence="8" id="KW-1185">Reference proteome</keyword>
<dbReference type="AlphaFoldDB" id="A0A7W9Y2D1"/>
<evidence type="ECO:0000256" key="4">
    <source>
        <dbReference type="ARBA" id="ARBA00022777"/>
    </source>
</evidence>
<evidence type="ECO:0000259" key="6">
    <source>
        <dbReference type="Pfam" id="PF08543"/>
    </source>
</evidence>
<dbReference type="InterPro" id="IPR029056">
    <property type="entry name" value="Ribokinase-like"/>
</dbReference>
<dbReference type="GO" id="GO:0008478">
    <property type="term" value="F:pyridoxal kinase activity"/>
    <property type="evidence" value="ECO:0007669"/>
    <property type="project" value="UniProtKB-EC"/>
</dbReference>
<dbReference type="PANTHER" id="PTHR10534:SF2">
    <property type="entry name" value="PYRIDOXAL KINASE"/>
    <property type="match status" value="1"/>
</dbReference>
<keyword evidence="4 7" id="KW-0418">Kinase</keyword>
<dbReference type="Pfam" id="PF08543">
    <property type="entry name" value="Phos_pyr_kin"/>
    <property type="match status" value="1"/>
</dbReference>
<evidence type="ECO:0000313" key="7">
    <source>
        <dbReference type="EMBL" id="MBB6160686.1"/>
    </source>
</evidence>
<feature type="domain" description="Pyridoxamine kinase/Phosphomethylpyrimidine kinase" evidence="6">
    <location>
        <begin position="64"/>
        <end position="264"/>
    </location>
</feature>
<dbReference type="Proteomes" id="UP000547879">
    <property type="component" value="Unassembled WGS sequence"/>
</dbReference>
<evidence type="ECO:0000313" key="8">
    <source>
        <dbReference type="Proteomes" id="UP000547879"/>
    </source>
</evidence>
<keyword evidence="3" id="KW-0547">Nucleotide-binding</keyword>
<reference evidence="7 8" key="1">
    <citation type="submission" date="2020-08" db="EMBL/GenBank/DDBJ databases">
        <title>Genomic Encyclopedia of Type Strains, Phase IV (KMG-IV): sequencing the most valuable type-strain genomes for metagenomic binning, comparative biology and taxonomic classification.</title>
        <authorList>
            <person name="Goeker M."/>
        </authorList>
    </citation>
    <scope>NUCLEOTIDE SEQUENCE [LARGE SCALE GENOMIC DNA]</scope>
    <source>
        <strain evidence="7 8">DSM 100734</strain>
    </source>
</reference>
<dbReference type="GO" id="GO:0005829">
    <property type="term" value="C:cytosol"/>
    <property type="evidence" value="ECO:0007669"/>
    <property type="project" value="TreeGrafter"/>
</dbReference>
<dbReference type="NCBIfam" id="NF004398">
    <property type="entry name" value="PRK05756.1"/>
    <property type="match status" value="1"/>
</dbReference>
<dbReference type="GO" id="GO:0009443">
    <property type="term" value="P:pyridoxal 5'-phosphate salvage"/>
    <property type="evidence" value="ECO:0007669"/>
    <property type="project" value="InterPro"/>
</dbReference>
<dbReference type="Gene3D" id="3.40.1190.20">
    <property type="match status" value="1"/>
</dbReference>
<keyword evidence="5" id="KW-0067">ATP-binding</keyword>
<dbReference type="CDD" id="cd01173">
    <property type="entry name" value="pyridoxal_pyridoxamine_kinase"/>
    <property type="match status" value="1"/>
</dbReference>
<gene>
    <name evidence="7" type="ORF">HNQ72_000483</name>
</gene>
<evidence type="ECO:0000256" key="2">
    <source>
        <dbReference type="ARBA" id="ARBA00022679"/>
    </source>
</evidence>
<evidence type="ECO:0000256" key="3">
    <source>
        <dbReference type="ARBA" id="ARBA00022741"/>
    </source>
</evidence>
<protein>
    <recommendedName>
        <fullName evidence="1">pyridoxal kinase</fullName>
        <ecNumber evidence="1">2.7.1.35</ecNumber>
    </recommendedName>
</protein>
<proteinExistence type="predicted"/>
<accession>A0A7W9Y2D1</accession>
<dbReference type="EMBL" id="JACHEG010000001">
    <property type="protein sequence ID" value="MBB6160686.1"/>
    <property type="molecule type" value="Genomic_DNA"/>
</dbReference>
<dbReference type="NCBIfam" id="TIGR00687">
    <property type="entry name" value="pyridox_kin"/>
    <property type="match status" value="1"/>
</dbReference>
<evidence type="ECO:0000256" key="1">
    <source>
        <dbReference type="ARBA" id="ARBA00012104"/>
    </source>
</evidence>
<dbReference type="EC" id="2.7.1.35" evidence="1"/>